<protein>
    <submittedName>
        <fullName evidence="5">Aldehyde dehydrogenase (NAD+)</fullName>
        <ecNumber evidence="5">1.2.1.3</ecNumber>
    </submittedName>
</protein>
<organism evidence="5 6">
    <name type="scientific">Caulobacter rhizosphaerae</name>
    <dbReference type="NCBI Taxonomy" id="2010972"/>
    <lineage>
        <taxon>Bacteria</taxon>
        <taxon>Pseudomonadati</taxon>
        <taxon>Pseudomonadota</taxon>
        <taxon>Alphaproteobacteria</taxon>
        <taxon>Caulobacterales</taxon>
        <taxon>Caulobacteraceae</taxon>
        <taxon>Caulobacter</taxon>
    </lineage>
</organism>
<comment type="similarity">
    <text evidence="3">Belongs to the aldehyde dehydrogenase family.</text>
</comment>
<comment type="caution">
    <text evidence="5">The sequence shown here is derived from an EMBL/GenBank/DDBJ whole genome shotgun (WGS) entry which is preliminary data.</text>
</comment>
<dbReference type="Gene3D" id="3.40.605.10">
    <property type="entry name" value="Aldehyde Dehydrogenase, Chain A, domain 1"/>
    <property type="match status" value="1"/>
</dbReference>
<feature type="domain" description="Aldehyde dehydrogenase" evidence="4">
    <location>
        <begin position="39"/>
        <end position="493"/>
    </location>
</feature>
<keyword evidence="6" id="KW-1185">Reference proteome</keyword>
<dbReference type="SUPFAM" id="SSF53720">
    <property type="entry name" value="ALDH-like"/>
    <property type="match status" value="1"/>
</dbReference>
<proteinExistence type="inferred from homology"/>
<sequence>MTVIVPVDFEAHLTARSVLPTPRLVIGGQQRATGGAGVFQHVSAATGEIQGEVPLGDAADIDAAVQAARRALPVWRDMKPYARRRLMDRFSDLVEQNIGRFQAISTLENAIPSMNFQHGMLHRCVGWLRYYAGWTDKLEGLVTGLHPGENFEYTVPEPYGVIGHIITWNAPLLSLCMKVPPSLAAGNTVVIKPAEFTPYTSQLFAELALEAGIPEGVINVVPGAVAAGEALVRHPGVDKISFTGGPIGAKAIMRSAADSLKPVIFELGGKSANLVFPDVDLQDTAAYCAVFGVSNSGQGCALPTRILVHEDVYDPFVEIVAATLDNLPTGDPLDPSVFIGPMVNAAAIARVMGFVDNAKAAGSGRLVVGGGRLADGLEKGNFVAPTVFADVDPMSAIAQQEIFGPVLSIIKFRTEDEAVQIANATEYGLSAYIQTNDLNRANRLIRRLDAGTVYVNKATPSNLGASPFGGVGLSGFGREGGRAGLDEFIKIKGVGVSVAT</sequence>
<gene>
    <name evidence="5" type="ORF">J2800_000550</name>
</gene>
<dbReference type="InterPro" id="IPR029510">
    <property type="entry name" value="Ald_DH_CS_GLU"/>
</dbReference>
<evidence type="ECO:0000256" key="2">
    <source>
        <dbReference type="PROSITE-ProRule" id="PRU10007"/>
    </source>
</evidence>
<evidence type="ECO:0000313" key="6">
    <source>
        <dbReference type="Proteomes" id="UP001262754"/>
    </source>
</evidence>
<dbReference type="PANTHER" id="PTHR11699">
    <property type="entry name" value="ALDEHYDE DEHYDROGENASE-RELATED"/>
    <property type="match status" value="1"/>
</dbReference>
<dbReference type="RefSeq" id="WP_208789652.1">
    <property type="nucleotide sequence ID" value="NZ_BMLD01000007.1"/>
</dbReference>
<feature type="active site" evidence="2">
    <location>
        <position position="266"/>
    </location>
</feature>
<accession>A0ABU1MVB2</accession>
<reference evidence="5 6" key="1">
    <citation type="submission" date="2023-07" db="EMBL/GenBank/DDBJ databases">
        <title>Sorghum-associated microbial communities from plants grown in Nebraska, USA.</title>
        <authorList>
            <person name="Schachtman D."/>
        </authorList>
    </citation>
    <scope>NUCLEOTIDE SEQUENCE [LARGE SCALE GENOMIC DNA]</scope>
    <source>
        <strain evidence="5 6">DS2154</strain>
    </source>
</reference>
<dbReference type="InterPro" id="IPR016162">
    <property type="entry name" value="Ald_DH_N"/>
</dbReference>
<dbReference type="Gene3D" id="3.40.309.10">
    <property type="entry name" value="Aldehyde Dehydrogenase, Chain A, domain 2"/>
    <property type="match status" value="1"/>
</dbReference>
<keyword evidence="1 3" id="KW-0560">Oxidoreductase</keyword>
<evidence type="ECO:0000256" key="3">
    <source>
        <dbReference type="RuleBase" id="RU003345"/>
    </source>
</evidence>
<dbReference type="Proteomes" id="UP001262754">
    <property type="component" value="Unassembled WGS sequence"/>
</dbReference>
<evidence type="ECO:0000259" key="4">
    <source>
        <dbReference type="Pfam" id="PF00171"/>
    </source>
</evidence>
<dbReference type="InterPro" id="IPR016163">
    <property type="entry name" value="Ald_DH_C"/>
</dbReference>
<dbReference type="PROSITE" id="PS00687">
    <property type="entry name" value="ALDEHYDE_DEHYDR_GLU"/>
    <property type="match status" value="1"/>
</dbReference>
<dbReference type="EC" id="1.2.1.3" evidence="5"/>
<dbReference type="GO" id="GO:0004029">
    <property type="term" value="F:aldehyde dehydrogenase (NAD+) activity"/>
    <property type="evidence" value="ECO:0007669"/>
    <property type="project" value="UniProtKB-EC"/>
</dbReference>
<dbReference type="EMBL" id="JAVDRL010000002">
    <property type="protein sequence ID" value="MDR6529826.1"/>
    <property type="molecule type" value="Genomic_DNA"/>
</dbReference>
<dbReference type="Pfam" id="PF00171">
    <property type="entry name" value="Aldedh"/>
    <property type="match status" value="1"/>
</dbReference>
<dbReference type="InterPro" id="IPR016161">
    <property type="entry name" value="Ald_DH/histidinol_DH"/>
</dbReference>
<dbReference type="InterPro" id="IPR015590">
    <property type="entry name" value="Aldehyde_DH_dom"/>
</dbReference>
<name>A0ABU1MVB2_9CAUL</name>
<evidence type="ECO:0000313" key="5">
    <source>
        <dbReference type="EMBL" id="MDR6529826.1"/>
    </source>
</evidence>
<evidence type="ECO:0000256" key="1">
    <source>
        <dbReference type="ARBA" id="ARBA00023002"/>
    </source>
</evidence>